<proteinExistence type="predicted"/>
<feature type="compositionally biased region" description="Basic and acidic residues" evidence="1">
    <location>
        <begin position="94"/>
        <end position="103"/>
    </location>
</feature>
<dbReference type="EMBL" id="CADCWM010000119">
    <property type="protein sequence ID" value="CAA9545513.1"/>
    <property type="molecule type" value="Genomic_DNA"/>
</dbReference>
<sequence>DRPDPAATDRRAKEPDPRRRRRGVRGAGLPPDDDPRHCQARRGRGRHHLQLLRQQAGPPLGRLRADEGVGPPGWRPLASDRGDRPAWLHPRHPAPRDDRFEGG</sequence>
<dbReference type="AlphaFoldDB" id="A0A6J4UDK8"/>
<feature type="compositionally biased region" description="Basic and acidic residues" evidence="1">
    <location>
        <begin position="1"/>
        <end position="17"/>
    </location>
</feature>
<feature type="region of interest" description="Disordered" evidence="1">
    <location>
        <begin position="1"/>
        <end position="103"/>
    </location>
</feature>
<organism evidence="2">
    <name type="scientific">uncultured Thermomicrobiales bacterium</name>
    <dbReference type="NCBI Taxonomy" id="1645740"/>
    <lineage>
        <taxon>Bacteria</taxon>
        <taxon>Pseudomonadati</taxon>
        <taxon>Thermomicrobiota</taxon>
        <taxon>Thermomicrobia</taxon>
        <taxon>Thermomicrobiales</taxon>
        <taxon>environmental samples</taxon>
    </lineage>
</organism>
<feature type="non-terminal residue" evidence="2">
    <location>
        <position position="1"/>
    </location>
</feature>
<accession>A0A6J4UDK8</accession>
<feature type="non-terminal residue" evidence="2">
    <location>
        <position position="103"/>
    </location>
</feature>
<reference evidence="2" key="1">
    <citation type="submission" date="2020-02" db="EMBL/GenBank/DDBJ databases">
        <authorList>
            <person name="Meier V. D."/>
        </authorList>
    </citation>
    <scope>NUCLEOTIDE SEQUENCE</scope>
    <source>
        <strain evidence="2">AVDCRST_MAG88</strain>
    </source>
</reference>
<evidence type="ECO:0000313" key="2">
    <source>
        <dbReference type="EMBL" id="CAA9545513.1"/>
    </source>
</evidence>
<gene>
    <name evidence="2" type="ORF">AVDCRST_MAG88-370</name>
</gene>
<protein>
    <submittedName>
        <fullName evidence="2">Uncharacterized protein</fullName>
    </submittedName>
</protein>
<feature type="compositionally biased region" description="Basic residues" evidence="1">
    <location>
        <begin position="38"/>
        <end position="50"/>
    </location>
</feature>
<name>A0A6J4UDK8_9BACT</name>
<evidence type="ECO:0000256" key="1">
    <source>
        <dbReference type="SAM" id="MobiDB-lite"/>
    </source>
</evidence>